<proteinExistence type="predicted"/>
<comment type="caution">
    <text evidence="1">The sequence shown here is derived from an EMBL/GenBank/DDBJ whole genome shotgun (WGS) entry which is preliminary data.</text>
</comment>
<dbReference type="AlphaFoldDB" id="A0A645HTA2"/>
<dbReference type="EMBL" id="VSSQ01099755">
    <property type="protein sequence ID" value="MPN42187.1"/>
    <property type="molecule type" value="Genomic_DNA"/>
</dbReference>
<name>A0A645HTA2_9ZZZZ</name>
<sequence>MVAAAHAPAQLVQLRQAELVGAADDDGVGAGHVDAGLDDGRAQQDVVALRHEVAHHLFQLAFGHLAMGDGDARLGQKLL</sequence>
<organism evidence="1">
    <name type="scientific">bioreactor metagenome</name>
    <dbReference type="NCBI Taxonomy" id="1076179"/>
    <lineage>
        <taxon>unclassified sequences</taxon>
        <taxon>metagenomes</taxon>
        <taxon>ecological metagenomes</taxon>
    </lineage>
</organism>
<accession>A0A645HTA2</accession>
<reference evidence="1" key="1">
    <citation type="submission" date="2019-08" db="EMBL/GenBank/DDBJ databases">
        <authorList>
            <person name="Kucharzyk K."/>
            <person name="Murdoch R.W."/>
            <person name="Higgins S."/>
            <person name="Loffler F."/>
        </authorList>
    </citation>
    <scope>NUCLEOTIDE SEQUENCE</scope>
</reference>
<gene>
    <name evidence="1" type="ORF">SDC9_189743</name>
</gene>
<protein>
    <submittedName>
        <fullName evidence="1">Uncharacterized protein</fullName>
    </submittedName>
</protein>
<evidence type="ECO:0000313" key="1">
    <source>
        <dbReference type="EMBL" id="MPN42187.1"/>
    </source>
</evidence>